<gene>
    <name evidence="2" type="ORF">RND15_38200</name>
</gene>
<evidence type="ECO:0008006" key="4">
    <source>
        <dbReference type="Google" id="ProtNLM"/>
    </source>
</evidence>
<evidence type="ECO:0000256" key="1">
    <source>
        <dbReference type="SAM" id="Phobius"/>
    </source>
</evidence>
<dbReference type="RefSeq" id="WP_311729056.1">
    <property type="nucleotide sequence ID" value="NZ_JAVRFD010000026.1"/>
</dbReference>
<keyword evidence="3" id="KW-1185">Reference proteome</keyword>
<protein>
    <recommendedName>
        <fullName evidence="4">DUF4239 domain-containing protein</fullName>
    </recommendedName>
</protein>
<accession>A0ABU2XRP2</accession>
<keyword evidence="1" id="KW-0472">Membrane</keyword>
<feature type="transmembrane region" description="Helical" evidence="1">
    <location>
        <begin position="44"/>
        <end position="65"/>
    </location>
</feature>
<comment type="caution">
    <text evidence="2">The sequence shown here is derived from an EMBL/GenBank/DDBJ whole genome shotgun (WGS) entry which is preliminary data.</text>
</comment>
<feature type="transmembrane region" description="Helical" evidence="1">
    <location>
        <begin position="210"/>
        <end position="228"/>
    </location>
</feature>
<name>A0ABU2XRP2_9ACTN</name>
<dbReference type="Pfam" id="PF14023">
    <property type="entry name" value="Bestrophin-like"/>
    <property type="match status" value="1"/>
</dbReference>
<proteinExistence type="predicted"/>
<reference evidence="2" key="1">
    <citation type="submission" date="2024-05" db="EMBL/GenBank/DDBJ databases">
        <title>30 novel species of actinomycetes from the DSMZ collection.</title>
        <authorList>
            <person name="Nouioui I."/>
        </authorList>
    </citation>
    <scope>NUCLEOTIDE SEQUENCE</scope>
    <source>
        <strain evidence="2">DSM 41529</strain>
    </source>
</reference>
<dbReference type="EMBL" id="JAVRFD010000026">
    <property type="protein sequence ID" value="MDT0548487.1"/>
    <property type="molecule type" value="Genomic_DNA"/>
</dbReference>
<sequence length="251" mass="27593">MPEWLILTLVTAGVCSLVVAVTLLNQRRVAEDDDPSGTPDVIEYMIMMIGVVYAIVLGLAIAGVWEARGAAQDGVRTEAQALHEVSERASGYPAAVRDRIRADAKAYADHVASKEWRVMIDKGELTDRGAVLLAELRRDVTDYTPRTEREWHIYQPLVDQVAAVDAARQARAANAGPTMPRMVWLGLLVGAALVIGLLFTLQIRRTPRELAMAAMFSALIVFLLFLVWDFDAPFGRSVGDTAEPFKDLFPS</sequence>
<organism evidence="2 3">
    <name type="scientific">Streptomyces lonegramiae</name>
    <dbReference type="NCBI Taxonomy" id="3075524"/>
    <lineage>
        <taxon>Bacteria</taxon>
        <taxon>Bacillati</taxon>
        <taxon>Actinomycetota</taxon>
        <taxon>Actinomycetes</taxon>
        <taxon>Kitasatosporales</taxon>
        <taxon>Streptomycetaceae</taxon>
        <taxon>Streptomyces</taxon>
    </lineage>
</organism>
<dbReference type="Proteomes" id="UP001180754">
    <property type="component" value="Unassembled WGS sequence"/>
</dbReference>
<keyword evidence="1" id="KW-0812">Transmembrane</keyword>
<dbReference type="InterPro" id="IPR025333">
    <property type="entry name" value="DUF4239"/>
</dbReference>
<feature type="transmembrane region" description="Helical" evidence="1">
    <location>
        <begin position="183"/>
        <end position="204"/>
    </location>
</feature>
<evidence type="ECO:0000313" key="3">
    <source>
        <dbReference type="Proteomes" id="UP001180754"/>
    </source>
</evidence>
<keyword evidence="1" id="KW-1133">Transmembrane helix</keyword>
<evidence type="ECO:0000313" key="2">
    <source>
        <dbReference type="EMBL" id="MDT0548487.1"/>
    </source>
</evidence>